<accession>A0A0H2QY98</accession>
<protein>
    <submittedName>
        <fullName evidence="1">Uncharacterized protein</fullName>
    </submittedName>
</protein>
<dbReference type="AlphaFoldDB" id="A0A0H2QY98"/>
<keyword evidence="2" id="KW-1185">Reference proteome</keyword>
<name>A0A0H2QY98_9AGAM</name>
<dbReference type="Proteomes" id="UP000053477">
    <property type="component" value="Unassembled WGS sequence"/>
</dbReference>
<dbReference type="EMBL" id="KQ086572">
    <property type="protein sequence ID" value="KLO04369.1"/>
    <property type="molecule type" value="Genomic_DNA"/>
</dbReference>
<proteinExistence type="predicted"/>
<reference evidence="1 2" key="1">
    <citation type="submission" date="2015-04" db="EMBL/GenBank/DDBJ databases">
        <title>Complete genome sequence of Schizopora paradoxa KUC8140, a cosmopolitan wood degrader in East Asia.</title>
        <authorList>
            <consortium name="DOE Joint Genome Institute"/>
            <person name="Min B."/>
            <person name="Park H."/>
            <person name="Jang Y."/>
            <person name="Kim J.-J."/>
            <person name="Kim K.H."/>
            <person name="Pangilinan J."/>
            <person name="Lipzen A."/>
            <person name="Riley R."/>
            <person name="Grigoriev I.V."/>
            <person name="Spatafora J.W."/>
            <person name="Choi I.-G."/>
        </authorList>
    </citation>
    <scope>NUCLEOTIDE SEQUENCE [LARGE SCALE GENOMIC DNA]</scope>
    <source>
        <strain evidence="1 2">KUC8140</strain>
    </source>
</reference>
<dbReference type="InParanoid" id="A0A0H2QY98"/>
<organism evidence="1 2">
    <name type="scientific">Schizopora paradoxa</name>
    <dbReference type="NCBI Taxonomy" id="27342"/>
    <lineage>
        <taxon>Eukaryota</taxon>
        <taxon>Fungi</taxon>
        <taxon>Dikarya</taxon>
        <taxon>Basidiomycota</taxon>
        <taxon>Agaricomycotina</taxon>
        <taxon>Agaricomycetes</taxon>
        <taxon>Hymenochaetales</taxon>
        <taxon>Schizoporaceae</taxon>
        <taxon>Schizopora</taxon>
    </lineage>
</organism>
<evidence type="ECO:0000313" key="2">
    <source>
        <dbReference type="Proteomes" id="UP000053477"/>
    </source>
</evidence>
<evidence type="ECO:0000313" key="1">
    <source>
        <dbReference type="EMBL" id="KLO04369.1"/>
    </source>
</evidence>
<sequence>MTHISRARFSPAGVKTTMVFTCPVLISSYCVLDVSFDKLRFTFAFGIFANTFSVKPSSLSEQLPGIEITLLRREVQDRVLLMATLRQCTIAFRRTAKQEYNPTSGDACEISLILSDETSLGEHTFLLRLASLLDSVETLKIMPTCSCATLASSPSPLLPFYLPFLLYRDFAK</sequence>
<gene>
    <name evidence="1" type="ORF">SCHPADRAFT_897084</name>
</gene>